<dbReference type="VEuPathDB" id="TriTrypDB:ECC02_000283"/>
<reference evidence="3 4" key="1">
    <citation type="journal article" date="2018" name="Microb. Genom.">
        <title>Expanding an expanded genome: long-read sequencing of Trypanosoma cruzi.</title>
        <authorList>
            <person name="Berna L."/>
            <person name="Rodriguez M."/>
            <person name="Chiribao M.L."/>
            <person name="Parodi-Talice A."/>
            <person name="Pita S."/>
            <person name="Rijo G."/>
            <person name="Alvarez-Valin F."/>
            <person name="Robello C."/>
        </authorList>
    </citation>
    <scope>NUCLEOTIDE SEQUENCE [LARGE SCALE GENOMIC DNA]</scope>
    <source>
        <strain evidence="3 4">TCC</strain>
    </source>
</reference>
<dbReference type="EMBL" id="JABDHM010000001">
    <property type="protein sequence ID" value="KAF5226782.1"/>
    <property type="molecule type" value="Genomic_DNA"/>
</dbReference>
<dbReference type="Proteomes" id="UP000246078">
    <property type="component" value="Unassembled WGS sequence"/>
</dbReference>
<dbReference type="VEuPathDB" id="TriTrypDB:TcBrA4_0029510"/>
<dbReference type="AlphaFoldDB" id="A0A2V2VDM4"/>
<evidence type="ECO:0000313" key="3">
    <source>
        <dbReference type="EMBL" id="PWU94537.1"/>
    </source>
</evidence>
<dbReference type="VEuPathDB" id="TriTrypDB:C3747_277g3"/>
<dbReference type="EMBL" id="PRFC01000277">
    <property type="protein sequence ID" value="PWU94537.1"/>
    <property type="molecule type" value="Genomic_DNA"/>
</dbReference>
<protein>
    <submittedName>
        <fullName evidence="3">Uncharacterized protein</fullName>
    </submittedName>
</protein>
<reference evidence="2" key="3">
    <citation type="submission" date="2020-04" db="EMBL/GenBank/DDBJ databases">
        <authorList>
            <person name="Diaz Viraque F."/>
        </authorList>
    </citation>
    <scope>NUCLEOTIDE SEQUENCE</scope>
    <source>
        <strain evidence="2">Berenice</strain>
    </source>
</reference>
<dbReference type="VEuPathDB" id="TriTrypDB:TcYC6_0096530"/>
<feature type="region of interest" description="Disordered" evidence="1">
    <location>
        <begin position="697"/>
        <end position="727"/>
    </location>
</feature>
<reference evidence="2 5" key="2">
    <citation type="journal article" date="2019" name="Genome Biol. Evol.">
        <title>Nanopore Sequencing Significantly Improves Genome Assembly of the Protozoan Parasite Trypanosoma cruzi.</title>
        <authorList>
            <person name="Diaz-Viraque F."/>
            <person name="Pita S."/>
            <person name="Greif G."/>
            <person name="de Souza R.C.M."/>
            <person name="Iraola G."/>
            <person name="Robello C."/>
        </authorList>
    </citation>
    <scope>NUCLEOTIDE SEQUENCE [LARGE SCALE GENOMIC DNA]</scope>
    <source>
        <strain evidence="2 5">Berenice</strain>
    </source>
</reference>
<organism evidence="3 4">
    <name type="scientific">Trypanosoma cruzi</name>
    <dbReference type="NCBI Taxonomy" id="5693"/>
    <lineage>
        <taxon>Eukaryota</taxon>
        <taxon>Discoba</taxon>
        <taxon>Euglenozoa</taxon>
        <taxon>Kinetoplastea</taxon>
        <taxon>Metakinetoplastina</taxon>
        <taxon>Trypanosomatida</taxon>
        <taxon>Trypanosomatidae</taxon>
        <taxon>Trypanosoma</taxon>
        <taxon>Schizotrypanum</taxon>
    </lineage>
</organism>
<dbReference type="VEuPathDB" id="TriTrypDB:TcCL_ESM04958"/>
<evidence type="ECO:0000313" key="4">
    <source>
        <dbReference type="Proteomes" id="UP000246078"/>
    </source>
</evidence>
<dbReference type="Gene3D" id="3.40.50.300">
    <property type="entry name" value="P-loop containing nucleotide triphosphate hydrolases"/>
    <property type="match status" value="1"/>
</dbReference>
<evidence type="ECO:0000313" key="5">
    <source>
        <dbReference type="Proteomes" id="UP000583944"/>
    </source>
</evidence>
<name>A0A2V2VDM4_TRYCR</name>
<evidence type="ECO:0000256" key="1">
    <source>
        <dbReference type="SAM" id="MobiDB-lite"/>
    </source>
</evidence>
<dbReference type="SUPFAM" id="SSF52540">
    <property type="entry name" value="P-loop containing nucleoside triphosphate hydrolases"/>
    <property type="match status" value="1"/>
</dbReference>
<accession>A0A2V2VDM4</accession>
<dbReference type="VEuPathDB" id="TriTrypDB:Tc_MARK_1910"/>
<sequence length="727" mass="81728">MLHEAYAPEDTRSVAWSRQKKVAFLSLISGMRDGTRPPSVLLLYGPTGSGKLTSVRAMLREQRDAVGRPLLVEVLHSCESTPQQYYSFLMDTFTEHQLAGNDPCESKLSASSVSADDSSDVKDRAQRPCEAQSRQQPRVVARVMKLYGESLMSPLHARTLRFLDHYDAWRRTEFLGNCTGDGPNALDGSILRRHFVLFVLTTHDTHSDKVALGKLLPSRVLTHPCIYSFHCTPITTRNLTIRVKDVLRMEKRRQTCGVRCHISDEHVDFLCEHSNGDIRQALLQVQWRCLLGERGLNEAAFLSTSAGTPKKKGPRPKLKKPKNVMDLVDDHENVSAVTCTLQSSLAPEKGFEEEVEKAVPFRDEYLDVAHATARVLTQKYTVSSVAKELNIQPEKLFSYITNNMPIYFRPDQMEEYAVCAAAASTADAMRSAEVFGRRRQTGAELHTARLASDDDSDGMGVIGLDLMALVLFGKTYEVCHKDVCIPAALVAQRPPPYQPMAYPRLRDVEPTRKRFRHDGGGYLEDEFGRKRGRDEEHKVDFTEQEWRQEFLRRIEPRAMGGGSWQGADADILRETLPALVNRCASLETVLLEYAPYARCIVLDWSPPTASRGVLDGNATALSSNVESFKRRPVETSFKPPGPKKTLFSFPERRAPSLQKRPCLLLRYKILCCGLVERPPVRAEHFFIVKRHDDNGEDGDDLLDDAASDPNAPLPLLPDGEDIEEYDD</sequence>
<evidence type="ECO:0000313" key="2">
    <source>
        <dbReference type="EMBL" id="KAF5226782.1"/>
    </source>
</evidence>
<dbReference type="InterPro" id="IPR027417">
    <property type="entry name" value="P-loop_NTPase"/>
</dbReference>
<feature type="region of interest" description="Disordered" evidence="1">
    <location>
        <begin position="104"/>
        <end position="134"/>
    </location>
</feature>
<feature type="compositionally biased region" description="Low complexity" evidence="1">
    <location>
        <begin position="106"/>
        <end position="116"/>
    </location>
</feature>
<dbReference type="VEuPathDB" id="TriTrypDB:TCDM_01442"/>
<dbReference type="VEuPathDB" id="TriTrypDB:TcCLB.507021.90"/>
<dbReference type="VEuPathDB" id="TriTrypDB:TcG_02250"/>
<feature type="compositionally biased region" description="Acidic residues" evidence="1">
    <location>
        <begin position="697"/>
        <end position="706"/>
    </location>
</feature>
<comment type="caution">
    <text evidence="3">The sequence shown here is derived from an EMBL/GenBank/DDBJ whole genome shotgun (WGS) entry which is preliminary data.</text>
</comment>
<dbReference type="VEuPathDB" id="TriTrypDB:TCSYLVIO_003200"/>
<dbReference type="VEuPathDB" id="TriTrypDB:BCY84_00974"/>
<dbReference type="VEuPathDB" id="TriTrypDB:C4B63_18g26"/>
<feature type="compositionally biased region" description="Acidic residues" evidence="1">
    <location>
        <begin position="718"/>
        <end position="727"/>
    </location>
</feature>
<gene>
    <name evidence="3" type="ORF">C3747_277g3</name>
    <name evidence="2" type="ORF">ECC02_000283</name>
</gene>
<proteinExistence type="predicted"/>
<dbReference type="Proteomes" id="UP000583944">
    <property type="component" value="Unassembled WGS sequence"/>
</dbReference>